<dbReference type="EMBL" id="FNOJ01000001">
    <property type="protein sequence ID" value="SDW03017.1"/>
    <property type="molecule type" value="Genomic_DNA"/>
</dbReference>
<dbReference type="Pfam" id="PF08812">
    <property type="entry name" value="YtxC"/>
    <property type="match status" value="1"/>
</dbReference>
<protein>
    <submittedName>
        <fullName evidence="1">YtxC-like family protein</fullName>
    </submittedName>
</protein>
<organism evidence="1 2">
    <name type="scientific">Alicyclobacillus hesperidum</name>
    <dbReference type="NCBI Taxonomy" id="89784"/>
    <lineage>
        <taxon>Bacteria</taxon>
        <taxon>Bacillati</taxon>
        <taxon>Bacillota</taxon>
        <taxon>Bacilli</taxon>
        <taxon>Bacillales</taxon>
        <taxon>Alicyclobacillaceae</taxon>
        <taxon>Alicyclobacillus</taxon>
    </lineage>
</organism>
<gene>
    <name evidence="1" type="ORF">SAMN04489725_101118</name>
</gene>
<dbReference type="InterPro" id="IPR014199">
    <property type="entry name" value="Spore_YtxC"/>
</dbReference>
<evidence type="ECO:0000313" key="1">
    <source>
        <dbReference type="EMBL" id="SDW03017.1"/>
    </source>
</evidence>
<dbReference type="STRING" id="89784.SAMN04489725_101118"/>
<sequence length="296" mass="33520">MNVHRLTVSATHAFPGLASSLQQLEGAKVLLGDMAMESLTCIFPPQFAPQVAETIAHYLLTDWLRTEIAREWIRRAGDFDSEMALCADRVVVKFVAGKMSLANASFATWLSRVQVELLPFCTGDAIVSLDGFARFRLREVVAALRAETERVWQHDGRERDFERLVEGLREVLSEQVIQDEELHVFTTPDFVWIADADGFGLCEGEIGEAMDAVVSDVDGIDNEDLAIATLIGHSPRRVVLHDLDPGALWPSFAETLSRLFQQRLQRCDGCDVCRQLAHMEQRFRIQWTQNHRRQQR</sequence>
<proteinExistence type="predicted"/>
<accession>A0A1H2Q732</accession>
<keyword evidence="2" id="KW-1185">Reference proteome</keyword>
<dbReference type="AlphaFoldDB" id="A0A1H2Q732"/>
<reference evidence="2" key="1">
    <citation type="submission" date="2016-10" db="EMBL/GenBank/DDBJ databases">
        <authorList>
            <person name="Varghese N."/>
        </authorList>
    </citation>
    <scope>NUCLEOTIDE SEQUENCE [LARGE SCALE GENOMIC DNA]</scope>
    <source>
        <strain evidence="2">DSM 12489</strain>
    </source>
</reference>
<dbReference type="RefSeq" id="WP_074691209.1">
    <property type="nucleotide sequence ID" value="NZ_BSRA01000002.1"/>
</dbReference>
<name>A0A1H2Q732_9BACL</name>
<evidence type="ECO:0000313" key="2">
    <source>
        <dbReference type="Proteomes" id="UP000182589"/>
    </source>
</evidence>
<dbReference type="Proteomes" id="UP000182589">
    <property type="component" value="Unassembled WGS sequence"/>
</dbReference>